<dbReference type="Gene3D" id="1.10.3290.10">
    <property type="entry name" value="Fido-like domain"/>
    <property type="match status" value="1"/>
</dbReference>
<dbReference type="PANTHER" id="PTHR13504">
    <property type="entry name" value="FIDO DOMAIN-CONTAINING PROTEIN DDB_G0283145"/>
    <property type="match status" value="1"/>
</dbReference>
<dbReference type="Pfam" id="PF02661">
    <property type="entry name" value="Fic"/>
    <property type="match status" value="1"/>
</dbReference>
<keyword evidence="2" id="KW-0067">ATP-binding</keyword>
<sequence>MDLQMKLEKIDQLKKVLNGVSHFDLTDKDRDHLNLQWTYNSNAIEGSTLTIQETQLIREGVSVGGHHVREILEVVNHEKAICEVERMAHSGAPLQEEDIKRLHGIVLRTIDDVNAGVYRKSDVMVVGAVFRPPQFYKIKDRMAGLIDWYQQPSDQHFVLNAAELHTRFVRIHPFIDGNGRTARLLMNYELMKNGLPPAVINVENRKQYYEALHEADLRSDHRPLADIICDSLIPRMENMLQQRPQSPQRMR</sequence>
<dbReference type="RefSeq" id="WP_066605878.1">
    <property type="nucleotide sequence ID" value="NZ_CP014230.1"/>
</dbReference>
<dbReference type="InterPro" id="IPR040198">
    <property type="entry name" value="Fido_containing"/>
</dbReference>
<feature type="domain" description="Fido" evidence="4">
    <location>
        <begin position="94"/>
        <end position="230"/>
    </location>
</feature>
<dbReference type="GO" id="GO:0005524">
    <property type="term" value="F:ATP binding"/>
    <property type="evidence" value="ECO:0007669"/>
    <property type="project" value="UniProtKB-KW"/>
</dbReference>
<gene>
    <name evidence="5" type="ORF">AXF15_08255</name>
</gene>
<feature type="binding site" evidence="2">
    <location>
        <begin position="208"/>
        <end position="209"/>
    </location>
    <ligand>
        <name>ATP</name>
        <dbReference type="ChEBI" id="CHEBI:30616"/>
    </ligand>
</feature>
<feature type="site" description="Important for autoinhibition of adenylyltransferase activity" evidence="3">
    <location>
        <position position="45"/>
    </location>
</feature>
<dbReference type="PROSITE" id="PS51459">
    <property type="entry name" value="FIDO"/>
    <property type="match status" value="1"/>
</dbReference>
<evidence type="ECO:0000313" key="5">
    <source>
        <dbReference type="EMBL" id="AMD93089.1"/>
    </source>
</evidence>
<dbReference type="OrthoDB" id="9813719at2"/>
<evidence type="ECO:0000313" key="6">
    <source>
        <dbReference type="Proteomes" id="UP000063964"/>
    </source>
</evidence>
<accession>A0A0X8JQG0</accession>
<name>A0A0X8JQG0_9BACT</name>
<evidence type="ECO:0000259" key="4">
    <source>
        <dbReference type="PROSITE" id="PS51459"/>
    </source>
</evidence>
<dbReference type="InterPro" id="IPR036597">
    <property type="entry name" value="Fido-like_dom_sf"/>
</dbReference>
<dbReference type="AlphaFoldDB" id="A0A0X8JQG0"/>
<evidence type="ECO:0000256" key="3">
    <source>
        <dbReference type="PIRSR" id="PIRSR640198-3"/>
    </source>
</evidence>
<proteinExistence type="predicted"/>
<keyword evidence="6" id="KW-1185">Reference proteome</keyword>
<evidence type="ECO:0000256" key="2">
    <source>
        <dbReference type="PIRSR" id="PIRSR640198-2"/>
    </source>
</evidence>
<dbReference type="STRING" id="888061.AXF15_08255"/>
<feature type="active site" evidence="1">
    <location>
        <position position="172"/>
    </location>
</feature>
<dbReference type="EMBL" id="CP014230">
    <property type="protein sequence ID" value="AMD93089.1"/>
    <property type="molecule type" value="Genomic_DNA"/>
</dbReference>
<keyword evidence="2" id="KW-0547">Nucleotide-binding</keyword>
<protein>
    <recommendedName>
        <fullName evidence="4">Fido domain-containing protein</fullName>
    </recommendedName>
</protein>
<dbReference type="SUPFAM" id="SSF140931">
    <property type="entry name" value="Fic-like"/>
    <property type="match status" value="1"/>
</dbReference>
<evidence type="ECO:0000256" key="1">
    <source>
        <dbReference type="PIRSR" id="PIRSR640198-1"/>
    </source>
</evidence>
<organism evidence="5 6">
    <name type="scientific">Desulfomicrobium orale DSM 12838</name>
    <dbReference type="NCBI Taxonomy" id="888061"/>
    <lineage>
        <taxon>Bacteria</taxon>
        <taxon>Pseudomonadati</taxon>
        <taxon>Thermodesulfobacteriota</taxon>
        <taxon>Desulfovibrionia</taxon>
        <taxon>Desulfovibrionales</taxon>
        <taxon>Desulfomicrobiaceae</taxon>
        <taxon>Desulfomicrobium</taxon>
    </lineage>
</organism>
<reference evidence="6" key="1">
    <citation type="submission" date="2016-02" db="EMBL/GenBank/DDBJ databases">
        <authorList>
            <person name="Holder M.E."/>
            <person name="Ajami N.J."/>
            <person name="Petrosino J.F."/>
        </authorList>
    </citation>
    <scope>NUCLEOTIDE SEQUENCE [LARGE SCALE GENOMIC DNA]</scope>
    <source>
        <strain evidence="6">DSM 12838</strain>
    </source>
</reference>
<feature type="binding site" evidence="2">
    <location>
        <begin position="176"/>
        <end position="183"/>
    </location>
    <ligand>
        <name>ATP</name>
        <dbReference type="ChEBI" id="CHEBI:30616"/>
    </ligand>
</feature>
<dbReference type="InterPro" id="IPR003812">
    <property type="entry name" value="Fido"/>
</dbReference>
<dbReference type="Proteomes" id="UP000063964">
    <property type="component" value="Chromosome"/>
</dbReference>
<dbReference type="KEGG" id="doa:AXF15_08255"/>
<dbReference type="PANTHER" id="PTHR13504:SF38">
    <property type="entry name" value="FIDO DOMAIN-CONTAINING PROTEIN"/>
    <property type="match status" value="1"/>
</dbReference>